<evidence type="ECO:0000256" key="8">
    <source>
        <dbReference type="ARBA" id="ARBA00048668"/>
    </source>
</evidence>
<keyword evidence="7 9" id="KW-0808">Transferase</keyword>
<evidence type="ECO:0000256" key="1">
    <source>
        <dbReference type="ARBA" id="ARBA00004952"/>
    </source>
</evidence>
<dbReference type="RefSeq" id="WP_424606121.1">
    <property type="nucleotide sequence ID" value="NZ_JBNAVA010000011.1"/>
</dbReference>
<protein>
    <recommendedName>
        <fullName evidence="3 9">Nicotinate phosphoribosyltransferase</fullName>
        <ecNumber evidence="3 9">6.3.4.21</ecNumber>
    </recommendedName>
</protein>
<evidence type="ECO:0000256" key="4">
    <source>
        <dbReference type="ARBA" id="ARBA00022553"/>
    </source>
</evidence>
<dbReference type="Pfam" id="PF17767">
    <property type="entry name" value="NAPRTase_N"/>
    <property type="match status" value="1"/>
</dbReference>
<name>A0A2J6WNI5_9BACT</name>
<dbReference type="GO" id="GO:0005829">
    <property type="term" value="C:cytosol"/>
    <property type="evidence" value="ECO:0007669"/>
    <property type="project" value="TreeGrafter"/>
</dbReference>
<dbReference type="InterPro" id="IPR007229">
    <property type="entry name" value="Nic_PRibTrfase-Fam"/>
</dbReference>
<dbReference type="Gene3D" id="3.20.140.10">
    <property type="entry name" value="nicotinate phosphoribosyltransferase"/>
    <property type="match status" value="1"/>
</dbReference>
<dbReference type="InterPro" id="IPR036068">
    <property type="entry name" value="Nicotinate_pribotase-like_C"/>
</dbReference>
<sequence length="462" mass="51824">MIIDRHIGLYTDLYELTMAQGFYLMGQGEKTAVFDYFFRKSPFGGSFAVFAGLDDLLELIENFRYDSEDIEYLRKIGFKEDFLNYLKNFKFTGDIYSVAEGEVVFPYEPLFRVHAPLIEAQILETIVLNILNFETLIATKAARMKIASKGKMVIDFGLRRAQGFGGIHASKAAVIGGAETTSNVYSSMLFGLTPAGTMAHSWIQSFDSEYEAFKTFADIYQDKTVLLLDTYDTLKSGILNAVKVGKYLENQGRRLLGVRLDSGDLLTLSKECRKILDENGLDYVKIVASNMLDEYRIDDLMQKGAPIDIFGVGTNLVVGRSDAALDGVYKLISIDGVPKMKISNDPEKVLLPGVKNILRYYDENGLFKKDLVVLEEKLKEQGEAEEILLKPVLSSGKRIHTRKPVKSIVEYAKSRIEKLPDSLKNIYKPQVYNVSVCNSVLNLRNSMIKSLSGGFDESTFNS</sequence>
<evidence type="ECO:0000256" key="2">
    <source>
        <dbReference type="ARBA" id="ARBA00010897"/>
    </source>
</evidence>
<evidence type="ECO:0000256" key="9">
    <source>
        <dbReference type="RuleBase" id="RU365100"/>
    </source>
</evidence>
<dbReference type="UniPathway" id="UPA00253">
    <property type="reaction ID" value="UER00457"/>
</dbReference>
<dbReference type="CDD" id="cd01570">
    <property type="entry name" value="NAPRTase_A"/>
    <property type="match status" value="1"/>
</dbReference>
<dbReference type="InterPro" id="IPR041525">
    <property type="entry name" value="N/Namide_PRibTrfase"/>
</dbReference>
<dbReference type="SUPFAM" id="SSF54675">
    <property type="entry name" value="Nicotinate/Quinolinate PRTase N-terminal domain-like"/>
    <property type="match status" value="1"/>
</dbReference>
<dbReference type="PANTHER" id="PTHR11098:SF1">
    <property type="entry name" value="NICOTINATE PHOSPHORIBOSYLTRANSFERASE"/>
    <property type="match status" value="1"/>
</dbReference>
<organism evidence="13 14">
    <name type="scientific">Calditerrivibrio nitroreducens</name>
    <dbReference type="NCBI Taxonomy" id="477976"/>
    <lineage>
        <taxon>Bacteria</taxon>
        <taxon>Pseudomonadati</taxon>
        <taxon>Deferribacterota</taxon>
        <taxon>Deferribacteres</taxon>
        <taxon>Deferribacterales</taxon>
        <taxon>Calditerrivibrionaceae</taxon>
    </lineage>
</organism>
<keyword evidence="6 9" id="KW-0662">Pyridine nucleotide biosynthesis</keyword>
<dbReference type="EMBL" id="PNIN01000032">
    <property type="protein sequence ID" value="PMP71918.1"/>
    <property type="molecule type" value="Genomic_DNA"/>
</dbReference>
<dbReference type="GO" id="GO:0004516">
    <property type="term" value="F:nicotinate phosphoribosyltransferase activity"/>
    <property type="evidence" value="ECO:0007669"/>
    <property type="project" value="UniProtKB-UniRule"/>
</dbReference>
<comment type="function">
    <text evidence="9">Catalyzes the first step in the biosynthesis of NAD from nicotinic acid, the ATP-dependent synthesis of beta-nicotinate D-ribonucleotide from nicotinate and 5-phospho-D-ribose 1-phosphate.</text>
</comment>
<evidence type="ECO:0000259" key="10">
    <source>
        <dbReference type="Pfam" id="PF04095"/>
    </source>
</evidence>
<reference evidence="13 14" key="1">
    <citation type="submission" date="2018-01" db="EMBL/GenBank/DDBJ databases">
        <title>Metagenomic assembled genomes from two thermal pools in the Uzon Caldera, Kamchatka, Russia.</title>
        <authorList>
            <person name="Wilkins L."/>
            <person name="Ettinger C."/>
        </authorList>
    </citation>
    <scope>NUCLEOTIDE SEQUENCE [LARGE SCALE GENOMIC DNA]</scope>
    <source>
        <strain evidence="13">ZAV-05</strain>
    </source>
</reference>
<dbReference type="Gene3D" id="3.20.20.70">
    <property type="entry name" value="Aldolase class I"/>
    <property type="match status" value="1"/>
</dbReference>
<evidence type="ECO:0000256" key="5">
    <source>
        <dbReference type="ARBA" id="ARBA00022598"/>
    </source>
</evidence>
<dbReference type="FunFam" id="3.20.20.70:FF:000076">
    <property type="entry name" value="Nicotinate phosphoribosyltransferase"/>
    <property type="match status" value="1"/>
</dbReference>
<dbReference type="PANTHER" id="PTHR11098">
    <property type="entry name" value="NICOTINATE PHOSPHORIBOSYLTRANSFERASE"/>
    <property type="match status" value="1"/>
</dbReference>
<comment type="catalytic activity">
    <reaction evidence="8 9">
        <text>5-phospho-alpha-D-ribose 1-diphosphate + nicotinate + ATP + H2O = nicotinate beta-D-ribonucleotide + ADP + phosphate + diphosphate</text>
        <dbReference type="Rhea" id="RHEA:36163"/>
        <dbReference type="ChEBI" id="CHEBI:15377"/>
        <dbReference type="ChEBI" id="CHEBI:30616"/>
        <dbReference type="ChEBI" id="CHEBI:32544"/>
        <dbReference type="ChEBI" id="CHEBI:33019"/>
        <dbReference type="ChEBI" id="CHEBI:43474"/>
        <dbReference type="ChEBI" id="CHEBI:57502"/>
        <dbReference type="ChEBI" id="CHEBI:58017"/>
        <dbReference type="ChEBI" id="CHEBI:456216"/>
        <dbReference type="EC" id="6.3.4.21"/>
    </reaction>
</comment>
<dbReference type="GO" id="GO:0034355">
    <property type="term" value="P:NAD+ biosynthetic process via the salvage pathway"/>
    <property type="evidence" value="ECO:0007669"/>
    <property type="project" value="UniProtKB-ARBA"/>
</dbReference>
<accession>A0A2J6WNI5</accession>
<evidence type="ECO:0000259" key="12">
    <source>
        <dbReference type="Pfam" id="PF17956"/>
    </source>
</evidence>
<keyword evidence="5 9" id="KW-0436">Ligase</keyword>
<evidence type="ECO:0000313" key="13">
    <source>
        <dbReference type="EMBL" id="PMP71918.1"/>
    </source>
</evidence>
<dbReference type="GO" id="GO:0047280">
    <property type="term" value="F:nicotinamide phosphoribosyltransferase activity"/>
    <property type="evidence" value="ECO:0007669"/>
    <property type="project" value="UniProtKB-ARBA"/>
</dbReference>
<dbReference type="InterPro" id="IPR041619">
    <property type="entry name" value="NAPRTase_C"/>
</dbReference>
<comment type="similarity">
    <text evidence="2 9">Belongs to the NAPRTase family.</text>
</comment>
<gene>
    <name evidence="13" type="ORF">C0187_02925</name>
</gene>
<evidence type="ECO:0000256" key="7">
    <source>
        <dbReference type="ARBA" id="ARBA00022679"/>
    </source>
</evidence>
<keyword evidence="13" id="KW-0328">Glycosyltransferase</keyword>
<dbReference type="Pfam" id="PF04095">
    <property type="entry name" value="NAPRTase"/>
    <property type="match status" value="1"/>
</dbReference>
<dbReference type="NCBIfam" id="NF009131">
    <property type="entry name" value="PRK12484.1"/>
    <property type="match status" value="1"/>
</dbReference>
<keyword evidence="4" id="KW-0597">Phosphoprotein</keyword>
<dbReference type="NCBIfam" id="TIGR01513">
    <property type="entry name" value="NAPRTase_put"/>
    <property type="match status" value="1"/>
</dbReference>
<dbReference type="InterPro" id="IPR013785">
    <property type="entry name" value="Aldolase_TIM"/>
</dbReference>
<comment type="pathway">
    <text evidence="1 9">Cofactor biosynthesis; NAD(+) biosynthesis; nicotinate D-ribonucleotide from nicotinate: step 1/1.</text>
</comment>
<evidence type="ECO:0000259" key="11">
    <source>
        <dbReference type="Pfam" id="PF17767"/>
    </source>
</evidence>
<dbReference type="InterPro" id="IPR006405">
    <property type="entry name" value="Nic_PRibTrfase_pncB"/>
</dbReference>
<dbReference type="AlphaFoldDB" id="A0A2J6WNI5"/>
<comment type="PTM">
    <text evidence="9">Transiently phosphorylated on a His residue during the reaction cycle. Phosphorylation strongly increases the affinity for substrates and increases the rate of nicotinate D-ribonucleotide production. Dephosphorylation regenerates the low-affinity form of the enzyme, leading to product release.</text>
</comment>
<dbReference type="PIRSF" id="PIRSF000484">
    <property type="entry name" value="NAPRT"/>
    <property type="match status" value="1"/>
</dbReference>
<evidence type="ECO:0000256" key="3">
    <source>
        <dbReference type="ARBA" id="ARBA00013236"/>
    </source>
</evidence>
<dbReference type="Pfam" id="PF17956">
    <property type="entry name" value="NAPRTase_C"/>
    <property type="match status" value="1"/>
</dbReference>
<dbReference type="SUPFAM" id="SSF51690">
    <property type="entry name" value="Nicotinate/Quinolinate PRTase C-terminal domain-like"/>
    <property type="match status" value="1"/>
</dbReference>
<dbReference type="NCBIfam" id="NF006695">
    <property type="entry name" value="PRK09243.1-2"/>
    <property type="match status" value="1"/>
</dbReference>
<dbReference type="InterPro" id="IPR040727">
    <property type="entry name" value="NAPRTase_N"/>
</dbReference>
<evidence type="ECO:0000313" key="14">
    <source>
        <dbReference type="Proteomes" id="UP000242881"/>
    </source>
</evidence>
<dbReference type="Proteomes" id="UP000242881">
    <property type="component" value="Unassembled WGS sequence"/>
</dbReference>
<dbReference type="EC" id="6.3.4.21" evidence="3 9"/>
<feature type="domain" description="Nicotinate phosphoribosyltransferase N-terminal" evidence="11">
    <location>
        <begin position="9"/>
        <end position="132"/>
    </location>
</feature>
<evidence type="ECO:0000256" key="6">
    <source>
        <dbReference type="ARBA" id="ARBA00022642"/>
    </source>
</evidence>
<proteinExistence type="inferred from homology"/>
<feature type="domain" description="Nicotinate/nicotinamide phosphoribosyltransferase" evidence="10">
    <location>
        <begin position="155"/>
        <end position="350"/>
    </location>
</feature>
<feature type="domain" description="Nicotinate phosphoribosyltransferase C-terminal" evidence="12">
    <location>
        <begin position="386"/>
        <end position="443"/>
    </location>
</feature>
<comment type="caution">
    <text evidence="13">The sequence shown here is derived from an EMBL/GenBank/DDBJ whole genome shotgun (WGS) entry which is preliminary data.</text>
</comment>